<reference evidence="2 3" key="1">
    <citation type="submission" date="2018-11" db="EMBL/GenBank/DDBJ databases">
        <title>Sequencing the genomes of 1000 actinobacteria strains.</title>
        <authorList>
            <person name="Klenk H.-P."/>
        </authorList>
    </citation>
    <scope>NUCLEOTIDE SEQUENCE [LARGE SCALE GENOMIC DNA]</scope>
    <source>
        <strain evidence="2 3">DSM 9580</strain>
    </source>
</reference>
<evidence type="ECO:0000313" key="2">
    <source>
        <dbReference type="EMBL" id="ROR65191.1"/>
    </source>
</evidence>
<dbReference type="PANTHER" id="PTHR30344:SF1">
    <property type="entry name" value="6-PHOSPHOGLUCONOLACTONASE"/>
    <property type="match status" value="1"/>
</dbReference>
<dbReference type="OrthoDB" id="9790815at2"/>
<dbReference type="Gene3D" id="2.130.10.10">
    <property type="entry name" value="YVTN repeat-like/Quinoprotein amine dehydrogenase"/>
    <property type="match status" value="1"/>
</dbReference>
<dbReference type="InterPro" id="IPR050282">
    <property type="entry name" value="Cycloisomerase_2"/>
</dbReference>
<evidence type="ECO:0000313" key="3">
    <source>
        <dbReference type="Proteomes" id="UP000275456"/>
    </source>
</evidence>
<dbReference type="EMBL" id="RKHJ01000001">
    <property type="protein sequence ID" value="ROR65191.1"/>
    <property type="molecule type" value="Genomic_DNA"/>
</dbReference>
<name>A0A3N2AQ60_9MICO</name>
<dbReference type="Pfam" id="PF10282">
    <property type="entry name" value="Lactonase"/>
    <property type="match status" value="1"/>
</dbReference>
<keyword evidence="2" id="KW-0413">Isomerase</keyword>
<dbReference type="PANTHER" id="PTHR30344">
    <property type="entry name" value="6-PHOSPHOGLUCONOLACTONASE-RELATED"/>
    <property type="match status" value="1"/>
</dbReference>
<gene>
    <name evidence="2" type="ORF">EDD26_0553</name>
</gene>
<comment type="caution">
    <text evidence="2">The sequence shown here is derived from an EMBL/GenBank/DDBJ whole genome shotgun (WGS) entry which is preliminary data.</text>
</comment>
<evidence type="ECO:0000256" key="1">
    <source>
        <dbReference type="ARBA" id="ARBA00005564"/>
    </source>
</evidence>
<dbReference type="GO" id="GO:0017057">
    <property type="term" value="F:6-phosphogluconolactonase activity"/>
    <property type="evidence" value="ECO:0007669"/>
    <property type="project" value="TreeGrafter"/>
</dbReference>
<dbReference type="InterPro" id="IPR015943">
    <property type="entry name" value="WD40/YVTN_repeat-like_dom_sf"/>
</dbReference>
<keyword evidence="3" id="KW-1185">Reference proteome</keyword>
<organism evidence="2 3">
    <name type="scientific">Agrococcus jenensis</name>
    <dbReference type="NCBI Taxonomy" id="46353"/>
    <lineage>
        <taxon>Bacteria</taxon>
        <taxon>Bacillati</taxon>
        <taxon>Actinomycetota</taxon>
        <taxon>Actinomycetes</taxon>
        <taxon>Micrococcales</taxon>
        <taxon>Microbacteriaceae</taxon>
        <taxon>Agrococcus</taxon>
    </lineage>
</organism>
<accession>A0A3N2AQ60</accession>
<sequence length="360" mass="37526">MLDDEARRTHVTDSPTTWIVLGGFTDGDADGAPSGLAVHAADAAGDEPVDVLALENPTWITPAPRGPLLYVSHSARRTLSAVRLDAEGTLQLVDEIDIGAMNPAHVAVGPDGRSLIASCFTEGAVVRVALDEQGAFAGIDRTWPLAGAAPGATHRNALQSDAEPHQATLLDDGSLLVPDRAQDVVHRIAADGRHEIAAVLRPGSGPRHLVLHPTAPVAYLVCELDASLVTLRRSGPAGEALEPIDVRTVLPPDWFGESAAAAISLDAGRHRLYVTNRGHDSVAVIDVRDAQAPEVVGWLPVEGATPRFAGVLPMLDVLAVAAMGSHRVDLLDPGNAAEGIRAVRRALVHAAPACAVAVAR</sequence>
<dbReference type="GO" id="GO:0016853">
    <property type="term" value="F:isomerase activity"/>
    <property type="evidence" value="ECO:0007669"/>
    <property type="project" value="UniProtKB-KW"/>
</dbReference>
<protein>
    <submittedName>
        <fullName evidence="2">6-phosphogluconolactonase (Cycloisomerase 2 family)</fullName>
    </submittedName>
</protein>
<dbReference type="Proteomes" id="UP000275456">
    <property type="component" value="Unassembled WGS sequence"/>
</dbReference>
<dbReference type="SUPFAM" id="SSF51004">
    <property type="entry name" value="C-terminal (heme d1) domain of cytochrome cd1-nitrite reductase"/>
    <property type="match status" value="1"/>
</dbReference>
<dbReference type="InterPro" id="IPR011048">
    <property type="entry name" value="Haem_d1_sf"/>
</dbReference>
<proteinExistence type="inferred from homology"/>
<dbReference type="InterPro" id="IPR019405">
    <property type="entry name" value="Lactonase_7-beta_prop"/>
</dbReference>
<comment type="similarity">
    <text evidence="1">Belongs to the cycloisomerase 2 family.</text>
</comment>
<dbReference type="AlphaFoldDB" id="A0A3N2AQ60"/>